<dbReference type="AlphaFoldDB" id="A0A319DZG7"/>
<dbReference type="OrthoDB" id="76567at2759"/>
<dbReference type="Proteomes" id="UP000247810">
    <property type="component" value="Unassembled WGS sequence"/>
</dbReference>
<name>A0A319DZG7_9EURO</name>
<sequence length="170" mass="19001">QQLFDQIKQDILKTPGVGYLQYTGIAGKTGHEVAKRLSEERPRKSAQASYNCLDCTLTVKLPTNFQGSIISWMYLELPRAVSDGFLTLDETSELPVRGAARFRKFPAPWQNMFREPTACMIPDAASMPTVVYETGWAEPYEELLQDKSPPSTGNQVKGYLEVWRNGGPAP</sequence>
<dbReference type="VEuPathDB" id="FungiDB:BO71DRAFT_282464"/>
<organism evidence="1 2">
    <name type="scientific">Aspergillus ellipticus CBS 707.79</name>
    <dbReference type="NCBI Taxonomy" id="1448320"/>
    <lineage>
        <taxon>Eukaryota</taxon>
        <taxon>Fungi</taxon>
        <taxon>Dikarya</taxon>
        <taxon>Ascomycota</taxon>
        <taxon>Pezizomycotina</taxon>
        <taxon>Eurotiomycetes</taxon>
        <taxon>Eurotiomycetidae</taxon>
        <taxon>Eurotiales</taxon>
        <taxon>Aspergillaceae</taxon>
        <taxon>Aspergillus</taxon>
        <taxon>Aspergillus subgen. Circumdati</taxon>
    </lineage>
</organism>
<accession>A0A319DZG7</accession>
<feature type="non-terminal residue" evidence="1">
    <location>
        <position position="170"/>
    </location>
</feature>
<evidence type="ECO:0000313" key="2">
    <source>
        <dbReference type="Proteomes" id="UP000247810"/>
    </source>
</evidence>
<reference evidence="1 2" key="1">
    <citation type="submission" date="2018-02" db="EMBL/GenBank/DDBJ databases">
        <title>The genomes of Aspergillus section Nigri reveals drivers in fungal speciation.</title>
        <authorList>
            <consortium name="DOE Joint Genome Institute"/>
            <person name="Vesth T.C."/>
            <person name="Nybo J."/>
            <person name="Theobald S."/>
            <person name="Brandl J."/>
            <person name="Frisvad J.C."/>
            <person name="Nielsen K.F."/>
            <person name="Lyhne E.K."/>
            <person name="Kogle M.E."/>
            <person name="Kuo A."/>
            <person name="Riley R."/>
            <person name="Clum A."/>
            <person name="Nolan M."/>
            <person name="Lipzen A."/>
            <person name="Salamov A."/>
            <person name="Henrissat B."/>
            <person name="Wiebenga A."/>
            <person name="De vries R.P."/>
            <person name="Grigoriev I.V."/>
            <person name="Mortensen U.H."/>
            <person name="Andersen M.R."/>
            <person name="Baker S.E."/>
        </authorList>
    </citation>
    <scope>NUCLEOTIDE SEQUENCE [LARGE SCALE GENOMIC DNA]</scope>
    <source>
        <strain evidence="1 2">CBS 707.79</strain>
    </source>
</reference>
<dbReference type="EMBL" id="KZ825833">
    <property type="protein sequence ID" value="PYH96843.1"/>
    <property type="molecule type" value="Genomic_DNA"/>
</dbReference>
<evidence type="ECO:0000313" key="1">
    <source>
        <dbReference type="EMBL" id="PYH96843.1"/>
    </source>
</evidence>
<proteinExistence type="predicted"/>
<feature type="non-terminal residue" evidence="1">
    <location>
        <position position="1"/>
    </location>
</feature>
<gene>
    <name evidence="1" type="ORF">BO71DRAFT_282464</name>
</gene>
<keyword evidence="2" id="KW-1185">Reference proteome</keyword>
<protein>
    <submittedName>
        <fullName evidence="1">Uncharacterized protein</fullName>
    </submittedName>
</protein>